<dbReference type="EMBL" id="BAAAEN010000002">
    <property type="protein sequence ID" value="GAA0494366.1"/>
    <property type="molecule type" value="Genomic_DNA"/>
</dbReference>
<comment type="similarity">
    <text evidence="1">Belongs to the UPF0065 (bug) family.</text>
</comment>
<evidence type="ECO:0000256" key="2">
    <source>
        <dbReference type="SAM" id="SignalP"/>
    </source>
</evidence>
<dbReference type="Gene3D" id="3.40.190.150">
    <property type="entry name" value="Bordetella uptake gene, domain 1"/>
    <property type="match status" value="1"/>
</dbReference>
<dbReference type="Proteomes" id="UP001501706">
    <property type="component" value="Unassembled WGS sequence"/>
</dbReference>
<accession>A0ABN1BCH3</accession>
<dbReference type="InterPro" id="IPR042100">
    <property type="entry name" value="Bug_dom1"/>
</dbReference>
<evidence type="ECO:0000256" key="1">
    <source>
        <dbReference type="ARBA" id="ARBA00006987"/>
    </source>
</evidence>
<sequence>MKTKNTKRGGRAPASGLLLVAALAVAWAGPGRAADPGAFPAKTVRMVVPVSAGGSTDKIARLLAEKLNARWGQAVVVENVTGAGGSIGAAQVAKAAPDGYTLLLHSDAVVLNTALLKKPPYALKDFSGVVRAIANPQILVVRPTLGVKTFQQYLALAKKSPGQVTVGLPTSGGIAHIAHEMIQAQTGIDVNYIPYPGGGPAAVDVMGGHIDATMITMAAVTEFIKAGRLVPLAVTTSYRSPALPDVPTVAESGVPGFDVESWQGILAPAKTPAAVIEKINRDVMEILRQPDIKAQVESMGYGVAGGTPAEFDQSLRQDLERYSKVIKAARITLQ</sequence>
<comment type="caution">
    <text evidence="3">The sequence shown here is derived from an EMBL/GenBank/DDBJ whole genome shotgun (WGS) entry which is preliminary data.</text>
</comment>
<organism evidence="3 4">
    <name type="scientific">Pigmentiphaga daeguensis</name>
    <dbReference type="NCBI Taxonomy" id="414049"/>
    <lineage>
        <taxon>Bacteria</taxon>
        <taxon>Pseudomonadati</taxon>
        <taxon>Pseudomonadota</taxon>
        <taxon>Betaproteobacteria</taxon>
        <taxon>Burkholderiales</taxon>
        <taxon>Alcaligenaceae</taxon>
        <taxon>Pigmentiphaga</taxon>
    </lineage>
</organism>
<dbReference type="InterPro" id="IPR005064">
    <property type="entry name" value="BUG"/>
</dbReference>
<dbReference type="SUPFAM" id="SSF53850">
    <property type="entry name" value="Periplasmic binding protein-like II"/>
    <property type="match status" value="1"/>
</dbReference>
<protein>
    <submittedName>
        <fullName evidence="3">Tripartite tricarboxylate transporter substrate binding protein</fullName>
    </submittedName>
</protein>
<name>A0ABN1BCH3_9BURK</name>
<dbReference type="RefSeq" id="WP_087841448.1">
    <property type="nucleotide sequence ID" value="NZ_BAAAEN010000002.1"/>
</dbReference>
<reference evidence="3 4" key="1">
    <citation type="journal article" date="2019" name="Int. J. Syst. Evol. Microbiol.">
        <title>The Global Catalogue of Microorganisms (GCM) 10K type strain sequencing project: providing services to taxonomists for standard genome sequencing and annotation.</title>
        <authorList>
            <consortium name="The Broad Institute Genomics Platform"/>
            <consortium name="The Broad Institute Genome Sequencing Center for Infectious Disease"/>
            <person name="Wu L."/>
            <person name="Ma J."/>
        </authorList>
    </citation>
    <scope>NUCLEOTIDE SEQUENCE [LARGE SCALE GENOMIC DNA]</scope>
    <source>
        <strain evidence="3 4">JCM 14330</strain>
    </source>
</reference>
<dbReference type="Pfam" id="PF03401">
    <property type="entry name" value="TctC"/>
    <property type="match status" value="1"/>
</dbReference>
<feature type="signal peptide" evidence="2">
    <location>
        <begin position="1"/>
        <end position="33"/>
    </location>
</feature>
<keyword evidence="4" id="KW-1185">Reference proteome</keyword>
<evidence type="ECO:0000313" key="3">
    <source>
        <dbReference type="EMBL" id="GAA0494366.1"/>
    </source>
</evidence>
<dbReference type="PIRSF" id="PIRSF017082">
    <property type="entry name" value="YflP"/>
    <property type="match status" value="1"/>
</dbReference>
<dbReference type="Gene3D" id="3.40.190.10">
    <property type="entry name" value="Periplasmic binding protein-like II"/>
    <property type="match status" value="1"/>
</dbReference>
<dbReference type="PANTHER" id="PTHR42928:SF5">
    <property type="entry name" value="BLR1237 PROTEIN"/>
    <property type="match status" value="1"/>
</dbReference>
<keyword evidence="2" id="KW-0732">Signal</keyword>
<dbReference type="CDD" id="cd13578">
    <property type="entry name" value="PBP2_Bug27"/>
    <property type="match status" value="1"/>
</dbReference>
<proteinExistence type="inferred from homology"/>
<evidence type="ECO:0000313" key="4">
    <source>
        <dbReference type="Proteomes" id="UP001501706"/>
    </source>
</evidence>
<dbReference type="PANTHER" id="PTHR42928">
    <property type="entry name" value="TRICARBOXYLATE-BINDING PROTEIN"/>
    <property type="match status" value="1"/>
</dbReference>
<feature type="chain" id="PRO_5046810551" evidence="2">
    <location>
        <begin position="34"/>
        <end position="334"/>
    </location>
</feature>
<gene>
    <name evidence="3" type="ORF">GCM10009097_07930</name>
</gene>